<evidence type="ECO:0000256" key="3">
    <source>
        <dbReference type="SAM" id="MobiDB-lite"/>
    </source>
</evidence>
<dbReference type="InterPro" id="IPR000504">
    <property type="entry name" value="RRM_dom"/>
</dbReference>
<dbReference type="InterPro" id="IPR012677">
    <property type="entry name" value="Nucleotide-bd_a/b_plait_sf"/>
</dbReference>
<dbReference type="Gene3D" id="3.30.70.330">
    <property type="match status" value="1"/>
</dbReference>
<evidence type="ECO:0000259" key="4">
    <source>
        <dbReference type="PROSITE" id="PS50102"/>
    </source>
</evidence>
<feature type="region of interest" description="Disordered" evidence="3">
    <location>
        <begin position="135"/>
        <end position="163"/>
    </location>
</feature>
<dbReference type="AlphaFoldDB" id="A0A446BBF1"/>
<dbReference type="EMBL" id="OUUZ01000001">
    <property type="protein sequence ID" value="SPQ19850.1"/>
    <property type="molecule type" value="Genomic_DNA"/>
</dbReference>
<dbReference type="PANTHER" id="PTHR45880">
    <property type="entry name" value="RNA-BINDING MOTIF PROTEIN, X-LINKED 2"/>
    <property type="match status" value="1"/>
</dbReference>
<evidence type="ECO:0000256" key="1">
    <source>
        <dbReference type="ARBA" id="ARBA00022884"/>
    </source>
</evidence>
<feature type="compositionally biased region" description="Acidic residues" evidence="3">
    <location>
        <begin position="142"/>
        <end position="151"/>
    </location>
</feature>
<dbReference type="GO" id="GO:0000398">
    <property type="term" value="P:mRNA splicing, via spliceosome"/>
    <property type="evidence" value="ECO:0007669"/>
    <property type="project" value="InterPro"/>
</dbReference>
<feature type="domain" description="RRM" evidence="4">
    <location>
        <begin position="33"/>
        <end position="111"/>
    </location>
</feature>
<evidence type="ECO:0000313" key="6">
    <source>
        <dbReference type="Proteomes" id="UP000289323"/>
    </source>
</evidence>
<dbReference type="Pfam" id="PF00076">
    <property type="entry name" value="RRM_1"/>
    <property type="match status" value="1"/>
</dbReference>
<feature type="region of interest" description="Disordered" evidence="3">
    <location>
        <begin position="196"/>
        <end position="234"/>
    </location>
</feature>
<dbReference type="PROSITE" id="PS50102">
    <property type="entry name" value="RRM"/>
    <property type="match status" value="1"/>
</dbReference>
<sequence>MNQIRAIQALNKREIENGVPPEASWHADYRDTAFIYFGGLPYELSEGDIITIFSQFGEPVFLKLVRDKETGKSKGFGWLKYEDQRSTDLAVDNLGGAEIGGRLIRVDHARYKMRDDEDLEEYKVGWEDMLRRERAEKGLPSESEDETDEEEEHARRARPMLKEERELQLLIQNHDDDDPMKQFLIDEKKKEVEEALRREKRREEKERRRHKDRDEDRHRHRSHRSSRRDDSEDERGIRLPWRTVSVAVATRDGGNAVTLLVTETAGERTDMTEATGRGSTTVTAEMTAMTESLAASVTGTGGEHGKARAIAVSVGIATRRTGDGATVTGVVADRHVGIEAETPTPSGEC</sequence>
<gene>
    <name evidence="5" type="ORF">TT172_LOCUS2269</name>
</gene>
<dbReference type="SMART" id="SM00360">
    <property type="entry name" value="RRM"/>
    <property type="match status" value="1"/>
</dbReference>
<dbReference type="GO" id="GO:0003723">
    <property type="term" value="F:RNA binding"/>
    <property type="evidence" value="ECO:0007669"/>
    <property type="project" value="UniProtKB-UniRule"/>
</dbReference>
<evidence type="ECO:0000256" key="2">
    <source>
        <dbReference type="PROSITE-ProRule" id="PRU00176"/>
    </source>
</evidence>
<dbReference type="GO" id="GO:0071013">
    <property type="term" value="C:catalytic step 2 spliceosome"/>
    <property type="evidence" value="ECO:0007669"/>
    <property type="project" value="TreeGrafter"/>
</dbReference>
<organism evidence="5 6">
    <name type="scientific">Thermothielavioides terrestris</name>
    <dbReference type="NCBI Taxonomy" id="2587410"/>
    <lineage>
        <taxon>Eukaryota</taxon>
        <taxon>Fungi</taxon>
        <taxon>Dikarya</taxon>
        <taxon>Ascomycota</taxon>
        <taxon>Pezizomycotina</taxon>
        <taxon>Sordariomycetes</taxon>
        <taxon>Sordariomycetidae</taxon>
        <taxon>Sordariales</taxon>
        <taxon>Chaetomiaceae</taxon>
        <taxon>Thermothielavioides</taxon>
    </lineage>
</organism>
<dbReference type="InterPro" id="IPR051847">
    <property type="entry name" value="RNA_proc/Spliceosome_comp"/>
</dbReference>
<dbReference type="InterPro" id="IPR035979">
    <property type="entry name" value="RBD_domain_sf"/>
</dbReference>
<dbReference type="SUPFAM" id="SSF54928">
    <property type="entry name" value="RNA-binding domain, RBD"/>
    <property type="match status" value="1"/>
</dbReference>
<keyword evidence="1 2" id="KW-0694">RNA-binding</keyword>
<dbReference type="Proteomes" id="UP000289323">
    <property type="component" value="Unassembled WGS sequence"/>
</dbReference>
<name>A0A446BBF1_9PEZI</name>
<protein>
    <submittedName>
        <fullName evidence="5">F516c729-bf79-47c9-9caa-da2d17960dfe</fullName>
    </submittedName>
</protein>
<accession>A0A446BBF1</accession>
<dbReference type="CDD" id="cd12411">
    <property type="entry name" value="RRM_ist3_like"/>
    <property type="match status" value="1"/>
</dbReference>
<reference evidence="5 6" key="1">
    <citation type="submission" date="2018-04" db="EMBL/GenBank/DDBJ databases">
        <authorList>
            <person name="Huttner S."/>
            <person name="Dainat J."/>
        </authorList>
    </citation>
    <scope>NUCLEOTIDE SEQUENCE [LARGE SCALE GENOMIC DNA]</scope>
</reference>
<dbReference type="InterPro" id="IPR045844">
    <property type="entry name" value="RRM_Ist3-like"/>
</dbReference>
<dbReference type="GO" id="GO:0005686">
    <property type="term" value="C:U2 snRNP"/>
    <property type="evidence" value="ECO:0007669"/>
    <property type="project" value="TreeGrafter"/>
</dbReference>
<feature type="compositionally biased region" description="Basic and acidic residues" evidence="3">
    <location>
        <begin position="196"/>
        <end position="217"/>
    </location>
</feature>
<dbReference type="GO" id="GO:0071011">
    <property type="term" value="C:precatalytic spliceosome"/>
    <property type="evidence" value="ECO:0007669"/>
    <property type="project" value="TreeGrafter"/>
</dbReference>
<evidence type="ECO:0000313" key="5">
    <source>
        <dbReference type="EMBL" id="SPQ19850.1"/>
    </source>
</evidence>
<proteinExistence type="predicted"/>
<dbReference type="PANTHER" id="PTHR45880:SF1">
    <property type="entry name" value="RNA-BINDING MOTIF PROTEIN, X-LINKED 2"/>
    <property type="match status" value="1"/>
</dbReference>